<evidence type="ECO:0000313" key="3">
    <source>
        <dbReference type="Proteomes" id="UP000297245"/>
    </source>
</evidence>
<evidence type="ECO:0000313" key="2">
    <source>
        <dbReference type="EMBL" id="THU96009.1"/>
    </source>
</evidence>
<evidence type="ECO:0000256" key="1">
    <source>
        <dbReference type="SAM" id="MobiDB-lite"/>
    </source>
</evidence>
<proteinExistence type="predicted"/>
<sequence>MYEEWRVREKINRGGDKSRRLHSVGFCRFGSGTVRGSKLGKAHGKVGGSADLKGVGFRSNFDIAGRGRGSSIKRKNMDKCCSWCLRRQDPISTRSPDCVLRHSEKANKKAIGDADMRASEGARGVPVPAARHKSQVGLMTIGARTLVLAVLLAPAQSVVTLPLTWLETLALQQVASLAQLRQ</sequence>
<organism evidence="2 3">
    <name type="scientific">Dendrothele bispora (strain CBS 962.96)</name>
    <dbReference type="NCBI Taxonomy" id="1314807"/>
    <lineage>
        <taxon>Eukaryota</taxon>
        <taxon>Fungi</taxon>
        <taxon>Dikarya</taxon>
        <taxon>Basidiomycota</taxon>
        <taxon>Agaricomycotina</taxon>
        <taxon>Agaricomycetes</taxon>
        <taxon>Agaricomycetidae</taxon>
        <taxon>Agaricales</taxon>
        <taxon>Agaricales incertae sedis</taxon>
        <taxon>Dendrothele</taxon>
    </lineage>
</organism>
<gene>
    <name evidence="2" type="ORF">K435DRAFT_797698</name>
</gene>
<name>A0A4S8M1P3_DENBC</name>
<feature type="region of interest" description="Disordered" evidence="1">
    <location>
        <begin position="109"/>
        <end position="128"/>
    </location>
</feature>
<reference evidence="2 3" key="1">
    <citation type="journal article" date="2019" name="Nat. Ecol. Evol.">
        <title>Megaphylogeny resolves global patterns of mushroom evolution.</title>
        <authorList>
            <person name="Varga T."/>
            <person name="Krizsan K."/>
            <person name="Foldi C."/>
            <person name="Dima B."/>
            <person name="Sanchez-Garcia M."/>
            <person name="Sanchez-Ramirez S."/>
            <person name="Szollosi G.J."/>
            <person name="Szarkandi J.G."/>
            <person name="Papp V."/>
            <person name="Albert L."/>
            <person name="Andreopoulos W."/>
            <person name="Angelini C."/>
            <person name="Antonin V."/>
            <person name="Barry K.W."/>
            <person name="Bougher N.L."/>
            <person name="Buchanan P."/>
            <person name="Buyck B."/>
            <person name="Bense V."/>
            <person name="Catcheside P."/>
            <person name="Chovatia M."/>
            <person name="Cooper J."/>
            <person name="Damon W."/>
            <person name="Desjardin D."/>
            <person name="Finy P."/>
            <person name="Geml J."/>
            <person name="Haridas S."/>
            <person name="Hughes K."/>
            <person name="Justo A."/>
            <person name="Karasinski D."/>
            <person name="Kautmanova I."/>
            <person name="Kiss B."/>
            <person name="Kocsube S."/>
            <person name="Kotiranta H."/>
            <person name="LaButti K.M."/>
            <person name="Lechner B.E."/>
            <person name="Liimatainen K."/>
            <person name="Lipzen A."/>
            <person name="Lukacs Z."/>
            <person name="Mihaltcheva S."/>
            <person name="Morgado L.N."/>
            <person name="Niskanen T."/>
            <person name="Noordeloos M.E."/>
            <person name="Ohm R.A."/>
            <person name="Ortiz-Santana B."/>
            <person name="Ovrebo C."/>
            <person name="Racz N."/>
            <person name="Riley R."/>
            <person name="Savchenko A."/>
            <person name="Shiryaev A."/>
            <person name="Soop K."/>
            <person name="Spirin V."/>
            <person name="Szebenyi C."/>
            <person name="Tomsovsky M."/>
            <person name="Tulloss R.E."/>
            <person name="Uehling J."/>
            <person name="Grigoriev I.V."/>
            <person name="Vagvolgyi C."/>
            <person name="Papp T."/>
            <person name="Martin F.M."/>
            <person name="Miettinen O."/>
            <person name="Hibbett D.S."/>
            <person name="Nagy L.G."/>
        </authorList>
    </citation>
    <scope>NUCLEOTIDE SEQUENCE [LARGE SCALE GENOMIC DNA]</scope>
    <source>
        <strain evidence="2 3">CBS 962.96</strain>
    </source>
</reference>
<dbReference type="EMBL" id="ML179187">
    <property type="protein sequence ID" value="THU96009.1"/>
    <property type="molecule type" value="Genomic_DNA"/>
</dbReference>
<accession>A0A4S8M1P3</accession>
<feature type="compositionally biased region" description="Basic and acidic residues" evidence="1">
    <location>
        <begin position="109"/>
        <end position="120"/>
    </location>
</feature>
<dbReference type="Proteomes" id="UP000297245">
    <property type="component" value="Unassembled WGS sequence"/>
</dbReference>
<dbReference type="AlphaFoldDB" id="A0A4S8M1P3"/>
<keyword evidence="3" id="KW-1185">Reference proteome</keyword>
<protein>
    <submittedName>
        <fullName evidence="2">Uncharacterized protein</fullName>
    </submittedName>
</protein>